<evidence type="ECO:0000313" key="3">
    <source>
        <dbReference type="EMBL" id="MED4130659.1"/>
    </source>
</evidence>
<evidence type="ECO:0000259" key="1">
    <source>
        <dbReference type="Pfam" id="PF24390"/>
    </source>
</evidence>
<dbReference type="InterPro" id="IPR057055">
    <property type="entry name" value="wHTH-PRTase_assoc"/>
</dbReference>
<sequence>FYFAINSYGNTQGMVTFAYGSPNNLLPIFWSSKSTSNRSSWYPIFPRFSKDRIDRAKEFRKETAFWLSFARIHRNEDISIFVSGEGENKLNEKYSYILKKDLVLFCVIRLLNQKRHEIVIQMILGLSSEDFKDVINDGQTRGVLDKEGNLSEYGNVAYRRLSRMIIELKIKTEGSTLNSNKLYVPHTFRGIV</sequence>
<accession>A0ABU6NSE4</accession>
<gene>
    <name evidence="3" type="ORF">P5F74_21330</name>
</gene>
<feature type="domain" description="PRTase associated wHTH" evidence="2">
    <location>
        <begin position="106"/>
        <end position="190"/>
    </location>
</feature>
<evidence type="ECO:0000313" key="4">
    <source>
        <dbReference type="Proteomes" id="UP001341820"/>
    </source>
</evidence>
<organism evidence="3 4">
    <name type="scientific">Shouchella miscanthi</name>
    <dbReference type="NCBI Taxonomy" id="2598861"/>
    <lineage>
        <taxon>Bacteria</taxon>
        <taxon>Bacillati</taxon>
        <taxon>Bacillota</taxon>
        <taxon>Bacilli</taxon>
        <taxon>Bacillales</taxon>
        <taxon>Bacillaceae</taxon>
        <taxon>Shouchella</taxon>
    </lineage>
</organism>
<feature type="domain" description="PRTase-CE" evidence="1">
    <location>
        <begin position="8"/>
        <end position="47"/>
    </location>
</feature>
<keyword evidence="4" id="KW-1185">Reference proteome</keyword>
<dbReference type="Pfam" id="PF24390">
    <property type="entry name" value="PRTase-CE"/>
    <property type="match status" value="1"/>
</dbReference>
<dbReference type="RefSeq" id="WP_328239207.1">
    <property type="nucleotide sequence ID" value="NZ_JAROAS010000076.1"/>
</dbReference>
<feature type="non-terminal residue" evidence="3">
    <location>
        <position position="1"/>
    </location>
</feature>
<dbReference type="Pfam" id="PF24409">
    <property type="entry name" value="wHTH-PRTase_assc"/>
    <property type="match status" value="1"/>
</dbReference>
<dbReference type="Proteomes" id="UP001341820">
    <property type="component" value="Unassembled WGS sequence"/>
</dbReference>
<reference evidence="3 4" key="1">
    <citation type="submission" date="2023-03" db="EMBL/GenBank/DDBJ databases">
        <title>Bacillus Genome Sequencing.</title>
        <authorList>
            <person name="Dunlap C."/>
        </authorList>
    </citation>
    <scope>NUCLEOTIDE SEQUENCE [LARGE SCALE GENOMIC DNA]</scope>
    <source>
        <strain evidence="3 4">B-4107</strain>
    </source>
</reference>
<dbReference type="EMBL" id="JAROAS010000076">
    <property type="protein sequence ID" value="MED4130659.1"/>
    <property type="molecule type" value="Genomic_DNA"/>
</dbReference>
<proteinExistence type="predicted"/>
<protein>
    <submittedName>
        <fullName evidence="3">Uncharacterized protein</fullName>
    </submittedName>
</protein>
<evidence type="ECO:0000259" key="2">
    <source>
        <dbReference type="Pfam" id="PF24409"/>
    </source>
</evidence>
<dbReference type="InterPro" id="IPR056920">
    <property type="entry name" value="PRTase-CE"/>
</dbReference>
<comment type="caution">
    <text evidence="3">The sequence shown here is derived from an EMBL/GenBank/DDBJ whole genome shotgun (WGS) entry which is preliminary data.</text>
</comment>
<name>A0ABU6NSE4_9BACI</name>